<name>A0A2P5FGQ6_TREOI</name>
<proteinExistence type="predicted"/>
<dbReference type="Proteomes" id="UP000237000">
    <property type="component" value="Unassembled WGS sequence"/>
</dbReference>
<organism evidence="1 2">
    <name type="scientific">Trema orientale</name>
    <name type="common">Charcoal tree</name>
    <name type="synonym">Celtis orientalis</name>
    <dbReference type="NCBI Taxonomy" id="63057"/>
    <lineage>
        <taxon>Eukaryota</taxon>
        <taxon>Viridiplantae</taxon>
        <taxon>Streptophyta</taxon>
        <taxon>Embryophyta</taxon>
        <taxon>Tracheophyta</taxon>
        <taxon>Spermatophyta</taxon>
        <taxon>Magnoliopsida</taxon>
        <taxon>eudicotyledons</taxon>
        <taxon>Gunneridae</taxon>
        <taxon>Pentapetalae</taxon>
        <taxon>rosids</taxon>
        <taxon>fabids</taxon>
        <taxon>Rosales</taxon>
        <taxon>Cannabaceae</taxon>
        <taxon>Trema</taxon>
    </lineage>
</organism>
<dbReference type="InParanoid" id="A0A2P5FGQ6"/>
<comment type="caution">
    <text evidence="1">The sequence shown here is derived from an EMBL/GenBank/DDBJ whole genome shotgun (WGS) entry which is preliminary data.</text>
</comment>
<evidence type="ECO:0000313" key="2">
    <source>
        <dbReference type="Proteomes" id="UP000237000"/>
    </source>
</evidence>
<dbReference type="EMBL" id="JXTC01000035">
    <property type="protein sequence ID" value="PON96952.1"/>
    <property type="molecule type" value="Genomic_DNA"/>
</dbReference>
<evidence type="ECO:0000313" key="1">
    <source>
        <dbReference type="EMBL" id="PON96952.1"/>
    </source>
</evidence>
<accession>A0A2P5FGQ6</accession>
<dbReference type="AlphaFoldDB" id="A0A2P5FGQ6"/>
<keyword evidence="2" id="KW-1185">Reference proteome</keyword>
<protein>
    <submittedName>
        <fullName evidence="1">Uncharacterized protein</fullName>
    </submittedName>
</protein>
<gene>
    <name evidence="1" type="ORF">TorRG33x02_073310</name>
</gene>
<reference evidence="2" key="1">
    <citation type="submission" date="2016-06" db="EMBL/GenBank/DDBJ databases">
        <title>Parallel loss of symbiosis genes in relatives of nitrogen-fixing non-legume Parasponia.</title>
        <authorList>
            <person name="Van Velzen R."/>
            <person name="Holmer R."/>
            <person name="Bu F."/>
            <person name="Rutten L."/>
            <person name="Van Zeijl A."/>
            <person name="Liu W."/>
            <person name="Santuari L."/>
            <person name="Cao Q."/>
            <person name="Sharma T."/>
            <person name="Shen D."/>
            <person name="Roswanjaya Y."/>
            <person name="Wardhani T."/>
            <person name="Kalhor M.S."/>
            <person name="Jansen J."/>
            <person name="Van den Hoogen J."/>
            <person name="Gungor B."/>
            <person name="Hartog M."/>
            <person name="Hontelez J."/>
            <person name="Verver J."/>
            <person name="Yang W.-C."/>
            <person name="Schijlen E."/>
            <person name="Repin R."/>
            <person name="Schilthuizen M."/>
            <person name="Schranz E."/>
            <person name="Heidstra R."/>
            <person name="Miyata K."/>
            <person name="Fedorova E."/>
            <person name="Kohlen W."/>
            <person name="Bisseling T."/>
            <person name="Smit S."/>
            <person name="Geurts R."/>
        </authorList>
    </citation>
    <scope>NUCLEOTIDE SEQUENCE [LARGE SCALE GENOMIC DNA]</scope>
    <source>
        <strain evidence="2">cv. RG33-2</strain>
    </source>
</reference>
<sequence>MTFTAIVRKTPIFETFSEPKRKTYRATSELASELEFPAPLESSATVDQKLANLERAFWEEPRVIVGFEVEGGAEVGVGVIGV</sequence>